<dbReference type="EMBL" id="CP022187">
    <property type="protein sequence ID" value="AWI77741.1"/>
    <property type="molecule type" value="Genomic_DNA"/>
</dbReference>
<dbReference type="GO" id="GO:0017001">
    <property type="term" value="P:antibiotic catabolic process"/>
    <property type="evidence" value="ECO:0007669"/>
    <property type="project" value="UniProtKB-ARBA"/>
</dbReference>
<dbReference type="SMART" id="SM00849">
    <property type="entry name" value="Lactamase_B"/>
    <property type="match status" value="1"/>
</dbReference>
<dbReference type="CDD" id="cd16282">
    <property type="entry name" value="metallo-hydrolase-like_MBL-fold"/>
    <property type="match status" value="1"/>
</dbReference>
<feature type="signal peptide" evidence="2">
    <location>
        <begin position="1"/>
        <end position="15"/>
    </location>
</feature>
<dbReference type="Pfam" id="PF00753">
    <property type="entry name" value="Lactamase_B"/>
    <property type="match status" value="1"/>
</dbReference>
<evidence type="ECO:0000256" key="2">
    <source>
        <dbReference type="SAM" id="SignalP"/>
    </source>
</evidence>
<dbReference type="InterPro" id="IPR036866">
    <property type="entry name" value="RibonucZ/Hydroxyglut_hydro"/>
</dbReference>
<organism evidence="4 5">
    <name type="scientific">Parazoarcus communis</name>
    <dbReference type="NCBI Taxonomy" id="41977"/>
    <lineage>
        <taxon>Bacteria</taxon>
        <taxon>Pseudomonadati</taxon>
        <taxon>Pseudomonadota</taxon>
        <taxon>Betaproteobacteria</taxon>
        <taxon>Rhodocyclales</taxon>
        <taxon>Zoogloeaceae</taxon>
        <taxon>Parazoarcus</taxon>
    </lineage>
</organism>
<sequence>MRLLVLFVLAGSVSAADLLKSQALGSGVFALIGEIGGRTYENHALNANFGVIDTPDGAVLIDSGASFEGAKLLDAEVRRLTGKAVKWVINTGSQDHRWLGNGYFASRGAEVIALSRTVATQKANAIAESDALAALLKERFKGTQPAYASREPADDRAVLELGGRRLEIRYLANAHFPGDVVVWLPAEGVVFAGDHVYVDRLLGVLPQSNVSTWLDAFKAIKALSPVHVVPGHGSVTDLAGAQRDTGDYLAFVASGVRRFADDMAGVDQAVAALGDAPQFAHLANFAELHRGNVSRAYLRLEAGE</sequence>
<proteinExistence type="inferred from homology"/>
<evidence type="ECO:0000259" key="3">
    <source>
        <dbReference type="SMART" id="SM00849"/>
    </source>
</evidence>
<keyword evidence="2" id="KW-0732">Signal</keyword>
<evidence type="ECO:0000313" key="5">
    <source>
        <dbReference type="Proteomes" id="UP000244930"/>
    </source>
</evidence>
<dbReference type="PANTHER" id="PTHR42951">
    <property type="entry name" value="METALLO-BETA-LACTAMASE DOMAIN-CONTAINING"/>
    <property type="match status" value="1"/>
</dbReference>
<keyword evidence="4" id="KW-0378">Hydrolase</keyword>
<dbReference type="AlphaFoldDB" id="A0A2U8GVY4"/>
<feature type="chain" id="PRO_5016149960" evidence="2">
    <location>
        <begin position="16"/>
        <end position="304"/>
    </location>
</feature>
<dbReference type="InterPro" id="IPR050855">
    <property type="entry name" value="NDM-1-like"/>
</dbReference>
<comment type="similarity">
    <text evidence="1">Belongs to the metallo-beta-lactamase superfamily. Class-B beta-lactamase family.</text>
</comment>
<protein>
    <submittedName>
        <fullName evidence="4">MBL fold metallo-hydrolase</fullName>
    </submittedName>
</protein>
<accession>A0A2U8GVY4</accession>
<evidence type="ECO:0000313" key="4">
    <source>
        <dbReference type="EMBL" id="AWI77741.1"/>
    </source>
</evidence>
<dbReference type="Proteomes" id="UP000244930">
    <property type="component" value="Chromosome"/>
</dbReference>
<dbReference type="Gene3D" id="3.60.15.10">
    <property type="entry name" value="Ribonuclease Z/Hydroxyacylglutathione hydrolase-like"/>
    <property type="match status" value="1"/>
</dbReference>
<keyword evidence="5" id="KW-1185">Reference proteome</keyword>
<name>A0A2U8GVY4_9RHOO</name>
<evidence type="ECO:0000256" key="1">
    <source>
        <dbReference type="ARBA" id="ARBA00005250"/>
    </source>
</evidence>
<gene>
    <name evidence="4" type="ORF">CEW83_14740</name>
</gene>
<dbReference type="GO" id="GO:0016787">
    <property type="term" value="F:hydrolase activity"/>
    <property type="evidence" value="ECO:0007669"/>
    <property type="project" value="UniProtKB-KW"/>
</dbReference>
<reference evidence="4 5" key="1">
    <citation type="submission" date="2017-06" db="EMBL/GenBank/DDBJ databases">
        <title>Azoarcus.</title>
        <authorList>
            <person name="Woo J.-H."/>
            <person name="Kim H.-S."/>
        </authorList>
    </citation>
    <scope>NUCLEOTIDE SEQUENCE [LARGE SCALE GENOMIC DNA]</scope>
    <source>
        <strain evidence="4 5">TSPY31</strain>
    </source>
</reference>
<dbReference type="SUPFAM" id="SSF56281">
    <property type="entry name" value="Metallo-hydrolase/oxidoreductase"/>
    <property type="match status" value="1"/>
</dbReference>
<dbReference type="KEGG" id="acom:CEW83_14740"/>
<dbReference type="InterPro" id="IPR001279">
    <property type="entry name" value="Metallo-B-lactamas"/>
</dbReference>
<dbReference type="PANTHER" id="PTHR42951:SF4">
    <property type="entry name" value="ACYL-COENZYME A THIOESTERASE MBLAC2"/>
    <property type="match status" value="1"/>
</dbReference>
<feature type="domain" description="Metallo-beta-lactamase" evidence="3">
    <location>
        <begin position="46"/>
        <end position="232"/>
    </location>
</feature>